<evidence type="ECO:0000313" key="4">
    <source>
        <dbReference type="Proteomes" id="UP001596201"/>
    </source>
</evidence>
<name>A0ABD5RAQ1_9EURY</name>
<evidence type="ECO:0000259" key="2">
    <source>
        <dbReference type="Pfam" id="PF26036"/>
    </source>
</evidence>
<organism evidence="3 4">
    <name type="scientific">Salinirubrum litoreum</name>
    <dbReference type="NCBI Taxonomy" id="1126234"/>
    <lineage>
        <taxon>Archaea</taxon>
        <taxon>Methanobacteriati</taxon>
        <taxon>Methanobacteriota</taxon>
        <taxon>Stenosarchaea group</taxon>
        <taxon>Halobacteria</taxon>
        <taxon>Halobacteriales</taxon>
        <taxon>Haloferacaceae</taxon>
        <taxon>Salinirubrum</taxon>
    </lineage>
</organism>
<proteinExistence type="predicted"/>
<protein>
    <recommendedName>
        <fullName evidence="2">Putative peptidase inhibitor domain-containing protein</fullName>
    </recommendedName>
</protein>
<dbReference type="Gene3D" id="3.30.70.80">
    <property type="entry name" value="Peptidase S8 propeptide/proteinase inhibitor I9"/>
    <property type="match status" value="1"/>
</dbReference>
<gene>
    <name evidence="3" type="ORF">ACFPJ5_08530</name>
</gene>
<evidence type="ECO:0000313" key="3">
    <source>
        <dbReference type="EMBL" id="MFC5366985.1"/>
    </source>
</evidence>
<dbReference type="Proteomes" id="UP001596201">
    <property type="component" value="Unassembled WGS sequence"/>
</dbReference>
<reference evidence="3 4" key="1">
    <citation type="journal article" date="2019" name="Int. J. Syst. Evol. Microbiol.">
        <title>The Global Catalogue of Microorganisms (GCM) 10K type strain sequencing project: providing services to taxonomists for standard genome sequencing and annotation.</title>
        <authorList>
            <consortium name="The Broad Institute Genomics Platform"/>
            <consortium name="The Broad Institute Genome Sequencing Center for Infectious Disease"/>
            <person name="Wu L."/>
            <person name="Ma J."/>
        </authorList>
    </citation>
    <scope>NUCLEOTIDE SEQUENCE [LARGE SCALE GENOMIC DNA]</scope>
    <source>
        <strain evidence="3 4">CGMCC 1.12237</strain>
    </source>
</reference>
<feature type="region of interest" description="Disordered" evidence="1">
    <location>
        <begin position="84"/>
        <end position="119"/>
    </location>
</feature>
<dbReference type="InterPro" id="IPR037045">
    <property type="entry name" value="S8pro/Inhibitor_I9_sf"/>
</dbReference>
<dbReference type="Pfam" id="PF26036">
    <property type="entry name" value="Peptidase_inhib_put"/>
    <property type="match status" value="1"/>
</dbReference>
<accession>A0ABD5RAQ1</accession>
<sequence length="119" mass="13104">MYLSHAVRTIRDDPMAEESVDLVVTLEADTELSETFDDEVTAIGGEVVADLQFSAVHVRLPETAVADLCALDGIDRIETAETLRLVGDEATEPASDTERPATDERETDTTRPTDRNREQ</sequence>
<dbReference type="InterPro" id="IPR058957">
    <property type="entry name" value="Peptidase_inhib_put_dom"/>
</dbReference>
<comment type="caution">
    <text evidence="3">The sequence shown here is derived from an EMBL/GenBank/DDBJ whole genome shotgun (WGS) entry which is preliminary data.</text>
</comment>
<dbReference type="AlphaFoldDB" id="A0ABD5RAQ1"/>
<feature type="compositionally biased region" description="Basic and acidic residues" evidence="1">
    <location>
        <begin position="96"/>
        <end position="119"/>
    </location>
</feature>
<evidence type="ECO:0000256" key="1">
    <source>
        <dbReference type="SAM" id="MobiDB-lite"/>
    </source>
</evidence>
<feature type="domain" description="Putative peptidase inhibitor" evidence="2">
    <location>
        <begin position="1"/>
        <end position="84"/>
    </location>
</feature>
<keyword evidence="4" id="KW-1185">Reference proteome</keyword>
<dbReference type="RefSeq" id="WP_227227685.1">
    <property type="nucleotide sequence ID" value="NZ_JAJCVJ010000001.1"/>
</dbReference>
<dbReference type="EMBL" id="JBHSKX010000001">
    <property type="protein sequence ID" value="MFC5366985.1"/>
    <property type="molecule type" value="Genomic_DNA"/>
</dbReference>